<evidence type="ECO:0000313" key="2">
    <source>
        <dbReference type="Proteomes" id="UP001374599"/>
    </source>
</evidence>
<sequence length="386" mass="43095">MNNLSKKIGIIGGGQLGKMMILDAKRLGFYVITLDPSESCPSHSISDEHILASFDDEKAIRTMAEKVDVITYEFEHINVDILKKLEDEGYIIYPTAKSLEIIQNKYDQKYTLLKNDVAVPDFMLVQSTEDLINAGQEFGYPMMLKTCTGGYDGKGNYVVENEKLIEESYRQLGNGTIPLMVEKFVDLKKEISVLACRGINGEITVYPVGENIHVDSILDETRVPADISRKCTEEAMKLAHRVMEIFAGVGMFCVEMFVTKNDNILINEVAPRPHNSGHYTIEGCLTSQFEQHIRAITGLPLGDVSLRCPTVMRNLLGEDGESGIAYYEGLDKVYNDGIAKVHIYGKEEVRPKRKMGHITVCADTIDEAVEKAEKAKRGLRVISQKG</sequence>
<keyword evidence="2" id="KW-1185">Reference proteome</keyword>
<name>A0ACB5UJ52_9FIRM</name>
<evidence type="ECO:0000313" key="1">
    <source>
        <dbReference type="EMBL" id="GMQ62925.1"/>
    </source>
</evidence>
<organism evidence="1 2">
    <name type="scientific">Vallitalea maricola</name>
    <dbReference type="NCBI Taxonomy" id="3074433"/>
    <lineage>
        <taxon>Bacteria</taxon>
        <taxon>Bacillati</taxon>
        <taxon>Bacillota</taxon>
        <taxon>Clostridia</taxon>
        <taxon>Lachnospirales</taxon>
        <taxon>Vallitaleaceae</taxon>
        <taxon>Vallitalea</taxon>
    </lineage>
</organism>
<protein>
    <submittedName>
        <fullName evidence="1">5-(Carboxyamino)imidazole ribonucleotide synthase</fullName>
    </submittedName>
</protein>
<dbReference type="Proteomes" id="UP001374599">
    <property type="component" value="Unassembled WGS sequence"/>
</dbReference>
<comment type="caution">
    <text evidence="1">The sequence shown here is derived from an EMBL/GenBank/DDBJ whole genome shotgun (WGS) entry which is preliminary data.</text>
</comment>
<gene>
    <name evidence="1" type="primary">purK</name>
    <name evidence="1" type="ORF">AN2V17_21570</name>
</gene>
<proteinExistence type="predicted"/>
<reference evidence="1" key="1">
    <citation type="submission" date="2023-09" db="EMBL/GenBank/DDBJ databases">
        <title>Vallitalea sediminicola and Vallitalea maricola sp. nov., anaerobic bacteria isolated from marine sediment.</title>
        <authorList>
            <person name="Hirano S."/>
            <person name="Maeda A."/>
            <person name="Terahara T."/>
            <person name="Mori K."/>
            <person name="Hamada M."/>
            <person name="Matsumoto R."/>
            <person name="Kobayashi T."/>
        </authorList>
    </citation>
    <scope>NUCLEOTIDE SEQUENCE</scope>
    <source>
        <strain evidence="1">AN17-2</strain>
    </source>
</reference>
<accession>A0ACB5UJ52</accession>
<dbReference type="EMBL" id="BTPU01000031">
    <property type="protein sequence ID" value="GMQ62925.1"/>
    <property type="molecule type" value="Genomic_DNA"/>
</dbReference>